<dbReference type="EMBL" id="JARBHB010000002">
    <property type="protein sequence ID" value="KAJ8893614.1"/>
    <property type="molecule type" value="Genomic_DNA"/>
</dbReference>
<dbReference type="Proteomes" id="UP001159363">
    <property type="component" value="Chromosome 2"/>
</dbReference>
<keyword evidence="2" id="KW-1185">Reference proteome</keyword>
<accession>A0ABQ9IAB9</accession>
<evidence type="ECO:0000313" key="2">
    <source>
        <dbReference type="Proteomes" id="UP001159363"/>
    </source>
</evidence>
<evidence type="ECO:0000313" key="1">
    <source>
        <dbReference type="EMBL" id="KAJ8893614.1"/>
    </source>
</evidence>
<reference evidence="1 2" key="1">
    <citation type="submission" date="2023-02" db="EMBL/GenBank/DDBJ databases">
        <title>LHISI_Scaffold_Assembly.</title>
        <authorList>
            <person name="Stuart O.P."/>
            <person name="Cleave R."/>
            <person name="Magrath M.J.L."/>
            <person name="Mikheyev A.S."/>
        </authorList>
    </citation>
    <scope>NUCLEOTIDE SEQUENCE [LARGE SCALE GENOMIC DNA]</scope>
    <source>
        <strain evidence="1">Daus_M_001</strain>
        <tissue evidence="1">Leg muscle</tissue>
    </source>
</reference>
<organism evidence="1 2">
    <name type="scientific">Dryococelus australis</name>
    <dbReference type="NCBI Taxonomy" id="614101"/>
    <lineage>
        <taxon>Eukaryota</taxon>
        <taxon>Metazoa</taxon>
        <taxon>Ecdysozoa</taxon>
        <taxon>Arthropoda</taxon>
        <taxon>Hexapoda</taxon>
        <taxon>Insecta</taxon>
        <taxon>Pterygota</taxon>
        <taxon>Neoptera</taxon>
        <taxon>Polyneoptera</taxon>
        <taxon>Phasmatodea</taxon>
        <taxon>Verophasmatodea</taxon>
        <taxon>Anareolatae</taxon>
        <taxon>Phasmatidae</taxon>
        <taxon>Eurycanthinae</taxon>
        <taxon>Dryococelus</taxon>
    </lineage>
</organism>
<sequence>MLQIMETTLNGMSKKDEQDLHLQRLIEKEDVSRKRWKILLLKKVNVALRSSMCFENCVVFEFKVHDVTHKRVYHLLTLSKQGKSPRDLRGKLSSATAISGDVFRQIHDHISSFTSSHHITREKK</sequence>
<proteinExistence type="predicted"/>
<name>A0ABQ9IAB9_9NEOP</name>
<comment type="caution">
    <text evidence="1">The sequence shown here is derived from an EMBL/GenBank/DDBJ whole genome shotgun (WGS) entry which is preliminary data.</text>
</comment>
<gene>
    <name evidence="1" type="ORF">PR048_006214</name>
</gene>
<protein>
    <submittedName>
        <fullName evidence="1">Uncharacterized protein</fullName>
    </submittedName>
</protein>